<comment type="subcellular location">
    <subcellularLocation>
        <location evidence="1">Cell membrane</location>
        <topology evidence="1">Multi-pass membrane protein</topology>
    </subcellularLocation>
</comment>
<dbReference type="Proteomes" id="UP000351155">
    <property type="component" value="Unassembled WGS sequence"/>
</dbReference>
<dbReference type="InterPro" id="IPR050367">
    <property type="entry name" value="APC_superfamily"/>
</dbReference>
<evidence type="ECO:0000256" key="2">
    <source>
        <dbReference type="ARBA" id="ARBA00022475"/>
    </source>
</evidence>
<evidence type="ECO:0000313" key="7">
    <source>
        <dbReference type="EMBL" id="VFS16657.1"/>
    </source>
</evidence>
<dbReference type="GO" id="GO:0022857">
    <property type="term" value="F:transmembrane transporter activity"/>
    <property type="evidence" value="ECO:0007669"/>
    <property type="project" value="InterPro"/>
</dbReference>
<dbReference type="InterPro" id="IPR002293">
    <property type="entry name" value="AA/rel_permease1"/>
</dbReference>
<dbReference type="GO" id="GO:0005886">
    <property type="term" value="C:plasma membrane"/>
    <property type="evidence" value="ECO:0007669"/>
    <property type="project" value="UniProtKB-SubCell"/>
</dbReference>
<proteinExistence type="predicted"/>
<protein>
    <submittedName>
        <fullName evidence="7">Putrescine/proton symporter, putrescine/ornithine antiporter PotE</fullName>
    </submittedName>
</protein>
<evidence type="ECO:0000256" key="1">
    <source>
        <dbReference type="ARBA" id="ARBA00004651"/>
    </source>
</evidence>
<keyword evidence="4 6" id="KW-1133">Transmembrane helix</keyword>
<gene>
    <name evidence="7" type="primary">potE_2</name>
    <name evidence="7" type="ORF">NCTC12126_01457</name>
</gene>
<name>A0A484X0E4_9ENTR</name>
<evidence type="ECO:0000256" key="3">
    <source>
        <dbReference type="ARBA" id="ARBA00022692"/>
    </source>
</evidence>
<organism evidence="7 8">
    <name type="scientific">Enterobacter cancerogenus</name>
    <dbReference type="NCBI Taxonomy" id="69218"/>
    <lineage>
        <taxon>Bacteria</taxon>
        <taxon>Pseudomonadati</taxon>
        <taxon>Pseudomonadota</taxon>
        <taxon>Gammaproteobacteria</taxon>
        <taxon>Enterobacterales</taxon>
        <taxon>Enterobacteriaceae</taxon>
        <taxon>Enterobacter</taxon>
        <taxon>Enterobacter cloacae complex</taxon>
    </lineage>
</organism>
<evidence type="ECO:0000256" key="5">
    <source>
        <dbReference type="ARBA" id="ARBA00023136"/>
    </source>
</evidence>
<sequence>MIIPVVGLCVIGWFWFSPTLYAKSWNPHHVPFFTAVGSSIAMTLWAFLGLESACANADVVENPEKNVPIAVLGGTLGAAVIYIVSTNVIAGIVPNMDLASSTRAVRSGLRANVHPGSRESDYGTDGDVLLWFAARLAVHHRAGV</sequence>
<dbReference type="Pfam" id="PF13520">
    <property type="entry name" value="AA_permease_2"/>
    <property type="match status" value="1"/>
</dbReference>
<feature type="transmembrane region" description="Helical" evidence="6">
    <location>
        <begin position="71"/>
        <end position="93"/>
    </location>
</feature>
<keyword evidence="2" id="KW-1003">Cell membrane</keyword>
<dbReference type="EMBL" id="CAADIW010000007">
    <property type="protein sequence ID" value="VFS16657.1"/>
    <property type="molecule type" value="Genomic_DNA"/>
</dbReference>
<dbReference type="PANTHER" id="PTHR42770:SF6">
    <property type="entry name" value="PUTRESCINE TRANSPORTER POTE"/>
    <property type="match status" value="1"/>
</dbReference>
<keyword evidence="3 6" id="KW-0812">Transmembrane</keyword>
<evidence type="ECO:0000256" key="6">
    <source>
        <dbReference type="SAM" id="Phobius"/>
    </source>
</evidence>
<keyword evidence="5 6" id="KW-0472">Membrane</keyword>
<dbReference type="PANTHER" id="PTHR42770">
    <property type="entry name" value="AMINO ACID TRANSPORTER-RELATED"/>
    <property type="match status" value="1"/>
</dbReference>
<feature type="transmembrane region" description="Helical" evidence="6">
    <location>
        <begin position="32"/>
        <end position="50"/>
    </location>
</feature>
<accession>A0A484X0E4</accession>
<evidence type="ECO:0000313" key="8">
    <source>
        <dbReference type="Proteomes" id="UP000351155"/>
    </source>
</evidence>
<dbReference type="Gene3D" id="1.20.1740.10">
    <property type="entry name" value="Amino acid/polyamine transporter I"/>
    <property type="match status" value="1"/>
</dbReference>
<evidence type="ECO:0000256" key="4">
    <source>
        <dbReference type="ARBA" id="ARBA00022989"/>
    </source>
</evidence>
<dbReference type="AlphaFoldDB" id="A0A484X0E4"/>
<reference evidence="7 8" key="1">
    <citation type="submission" date="2019-03" db="EMBL/GenBank/DDBJ databases">
        <authorList>
            <consortium name="Pathogen Informatics"/>
        </authorList>
    </citation>
    <scope>NUCLEOTIDE SEQUENCE [LARGE SCALE GENOMIC DNA]</scope>
    <source>
        <strain evidence="7 8">NCTC12126</strain>
    </source>
</reference>